<sequence length="101" mass="11153">MDCASVTAFSIQTLLETLPIQSSHQLHVTLTRHVPSIKIVCSLQGVGCDSDNSSLCRNVKLGAKKLHRDGRFCIDARTLRSSSACWNFFSLAQPRIGRTSY</sequence>
<protein>
    <submittedName>
        <fullName evidence="1">Uncharacterized protein</fullName>
    </submittedName>
</protein>
<dbReference type="Proteomes" id="UP000735302">
    <property type="component" value="Unassembled WGS sequence"/>
</dbReference>
<proteinExistence type="predicted"/>
<dbReference type="EMBL" id="BLXT01007370">
    <property type="protein sequence ID" value="GFO39041.1"/>
    <property type="molecule type" value="Genomic_DNA"/>
</dbReference>
<name>A0AAV4D4E7_9GAST</name>
<reference evidence="1 2" key="1">
    <citation type="journal article" date="2021" name="Elife">
        <title>Chloroplast acquisition without the gene transfer in kleptoplastic sea slugs, Plakobranchus ocellatus.</title>
        <authorList>
            <person name="Maeda T."/>
            <person name="Takahashi S."/>
            <person name="Yoshida T."/>
            <person name="Shimamura S."/>
            <person name="Takaki Y."/>
            <person name="Nagai Y."/>
            <person name="Toyoda A."/>
            <person name="Suzuki Y."/>
            <person name="Arimoto A."/>
            <person name="Ishii H."/>
            <person name="Satoh N."/>
            <person name="Nishiyama T."/>
            <person name="Hasebe M."/>
            <person name="Maruyama T."/>
            <person name="Minagawa J."/>
            <person name="Obokata J."/>
            <person name="Shigenobu S."/>
        </authorList>
    </citation>
    <scope>NUCLEOTIDE SEQUENCE [LARGE SCALE GENOMIC DNA]</scope>
</reference>
<accession>A0AAV4D4E7</accession>
<keyword evidence="2" id="KW-1185">Reference proteome</keyword>
<comment type="caution">
    <text evidence="1">The sequence shown here is derived from an EMBL/GenBank/DDBJ whole genome shotgun (WGS) entry which is preliminary data.</text>
</comment>
<organism evidence="1 2">
    <name type="scientific">Plakobranchus ocellatus</name>
    <dbReference type="NCBI Taxonomy" id="259542"/>
    <lineage>
        <taxon>Eukaryota</taxon>
        <taxon>Metazoa</taxon>
        <taxon>Spiralia</taxon>
        <taxon>Lophotrochozoa</taxon>
        <taxon>Mollusca</taxon>
        <taxon>Gastropoda</taxon>
        <taxon>Heterobranchia</taxon>
        <taxon>Euthyneura</taxon>
        <taxon>Panpulmonata</taxon>
        <taxon>Sacoglossa</taxon>
        <taxon>Placobranchoidea</taxon>
        <taxon>Plakobranchidae</taxon>
        <taxon>Plakobranchus</taxon>
    </lineage>
</organism>
<gene>
    <name evidence="1" type="ORF">PoB_006554600</name>
</gene>
<evidence type="ECO:0000313" key="2">
    <source>
        <dbReference type="Proteomes" id="UP000735302"/>
    </source>
</evidence>
<dbReference type="AlphaFoldDB" id="A0AAV4D4E7"/>
<evidence type="ECO:0000313" key="1">
    <source>
        <dbReference type="EMBL" id="GFO39041.1"/>
    </source>
</evidence>